<evidence type="ECO:0000256" key="5">
    <source>
        <dbReference type="ARBA" id="ARBA00022989"/>
    </source>
</evidence>
<comment type="subcellular location">
    <subcellularLocation>
        <location evidence="1">Cell membrane</location>
        <topology evidence="1">Multi-pass membrane protein</topology>
    </subcellularLocation>
</comment>
<feature type="transmembrane region" description="Helical" evidence="7">
    <location>
        <begin position="31"/>
        <end position="49"/>
    </location>
</feature>
<dbReference type="RefSeq" id="WP_057792147.1">
    <property type="nucleotide sequence ID" value="NZ_LAXJ01000007.1"/>
</dbReference>
<feature type="transmembrane region" description="Helical" evidence="7">
    <location>
        <begin position="55"/>
        <end position="72"/>
    </location>
</feature>
<dbReference type="AlphaFoldDB" id="A0A0T5NW94"/>
<dbReference type="PANTHER" id="PTHR34582">
    <property type="entry name" value="UPF0702 TRANSMEMBRANE PROTEIN YCAP"/>
    <property type="match status" value="1"/>
</dbReference>
<dbReference type="PANTHER" id="PTHR34582:SF6">
    <property type="entry name" value="UPF0702 TRANSMEMBRANE PROTEIN YCAP"/>
    <property type="match status" value="1"/>
</dbReference>
<dbReference type="InterPro" id="IPR007353">
    <property type="entry name" value="DUF421"/>
</dbReference>
<proteinExistence type="inferred from homology"/>
<dbReference type="EMBL" id="LAXJ01000007">
    <property type="protein sequence ID" value="KRS13121.1"/>
    <property type="molecule type" value="Genomic_DNA"/>
</dbReference>
<evidence type="ECO:0000256" key="6">
    <source>
        <dbReference type="ARBA" id="ARBA00023136"/>
    </source>
</evidence>
<feature type="transmembrane region" description="Helical" evidence="7">
    <location>
        <begin position="6"/>
        <end position="24"/>
    </location>
</feature>
<evidence type="ECO:0000313" key="10">
    <source>
        <dbReference type="Proteomes" id="UP000051295"/>
    </source>
</evidence>
<dbReference type="Gene3D" id="3.30.240.20">
    <property type="entry name" value="bsu07140 like domains"/>
    <property type="match status" value="1"/>
</dbReference>
<dbReference type="InterPro" id="IPR023090">
    <property type="entry name" value="UPF0702_alpha/beta_dom_sf"/>
</dbReference>
<feature type="domain" description="YetF C-terminal" evidence="8">
    <location>
        <begin position="78"/>
        <end position="145"/>
    </location>
</feature>
<keyword evidence="10" id="KW-1185">Reference proteome</keyword>
<keyword evidence="4 7" id="KW-0812">Transmembrane</keyword>
<dbReference type="OrthoDB" id="9793799at2"/>
<evidence type="ECO:0000256" key="7">
    <source>
        <dbReference type="SAM" id="Phobius"/>
    </source>
</evidence>
<evidence type="ECO:0000256" key="2">
    <source>
        <dbReference type="ARBA" id="ARBA00006448"/>
    </source>
</evidence>
<evidence type="ECO:0000256" key="4">
    <source>
        <dbReference type="ARBA" id="ARBA00022692"/>
    </source>
</evidence>
<evidence type="ECO:0000313" key="9">
    <source>
        <dbReference type="EMBL" id="KRS13121.1"/>
    </source>
</evidence>
<keyword evidence="3" id="KW-1003">Cell membrane</keyword>
<dbReference type="PATRIC" id="fig|1641875.4.peg.4040"/>
<gene>
    <name evidence="9" type="ORF">XM53_08200</name>
</gene>
<sequence>MPDTILQTVVAVAVIILLARVNGLRSFSKMSSFDFALTLASGSVVATLMTTSSRFLPGIIALAALFALRFAISALRVHFRAVEHLVDTRPIILMHEGRILDDNLRLARVTRADIRAKLREANALEPDQVRAVVMEATGDVSVLHGDRLDPSLLKGVSWGRVTPPAGNAHT</sequence>
<evidence type="ECO:0000259" key="8">
    <source>
        <dbReference type="Pfam" id="PF04239"/>
    </source>
</evidence>
<evidence type="ECO:0000256" key="1">
    <source>
        <dbReference type="ARBA" id="ARBA00004651"/>
    </source>
</evidence>
<reference evidence="9 10" key="1">
    <citation type="submission" date="2015-04" db="EMBL/GenBank/DDBJ databases">
        <title>The draft genome sequence of Roseovarius sp.R12b.</title>
        <authorList>
            <person name="Li G."/>
            <person name="Lai Q."/>
            <person name="Shao Z."/>
            <person name="Yan P."/>
        </authorList>
    </citation>
    <scope>NUCLEOTIDE SEQUENCE [LARGE SCALE GENOMIC DNA]</scope>
    <source>
        <strain evidence="9 10">R12B</strain>
    </source>
</reference>
<dbReference type="Pfam" id="PF04239">
    <property type="entry name" value="DUF421"/>
    <property type="match status" value="1"/>
</dbReference>
<accession>A0A0T5NW94</accession>
<dbReference type="GO" id="GO:0005886">
    <property type="term" value="C:plasma membrane"/>
    <property type="evidence" value="ECO:0007669"/>
    <property type="project" value="UniProtKB-SubCell"/>
</dbReference>
<comment type="caution">
    <text evidence="9">The sequence shown here is derived from an EMBL/GenBank/DDBJ whole genome shotgun (WGS) entry which is preliminary data.</text>
</comment>
<name>A0A0T5NW94_9RHOB</name>
<organism evidence="9 10">
    <name type="scientific">Roseovarius atlanticus</name>
    <dbReference type="NCBI Taxonomy" id="1641875"/>
    <lineage>
        <taxon>Bacteria</taxon>
        <taxon>Pseudomonadati</taxon>
        <taxon>Pseudomonadota</taxon>
        <taxon>Alphaproteobacteria</taxon>
        <taxon>Rhodobacterales</taxon>
        <taxon>Roseobacteraceae</taxon>
        <taxon>Roseovarius</taxon>
    </lineage>
</organism>
<evidence type="ECO:0000256" key="3">
    <source>
        <dbReference type="ARBA" id="ARBA00022475"/>
    </source>
</evidence>
<dbReference type="Proteomes" id="UP000051295">
    <property type="component" value="Unassembled WGS sequence"/>
</dbReference>
<dbReference type="STRING" id="1641875.XM53_08200"/>
<keyword evidence="6 7" id="KW-0472">Membrane</keyword>
<protein>
    <recommendedName>
        <fullName evidence="8">YetF C-terminal domain-containing protein</fullName>
    </recommendedName>
</protein>
<comment type="similarity">
    <text evidence="2">Belongs to the UPF0702 family.</text>
</comment>
<keyword evidence="5 7" id="KW-1133">Transmembrane helix</keyword>